<organism evidence="3 4">
    <name type="scientific">Triparma verrucosa</name>
    <dbReference type="NCBI Taxonomy" id="1606542"/>
    <lineage>
        <taxon>Eukaryota</taxon>
        <taxon>Sar</taxon>
        <taxon>Stramenopiles</taxon>
        <taxon>Ochrophyta</taxon>
        <taxon>Bolidophyceae</taxon>
        <taxon>Parmales</taxon>
        <taxon>Triparmaceae</taxon>
        <taxon>Triparma</taxon>
    </lineage>
</organism>
<feature type="compositionally biased region" description="Low complexity" evidence="2">
    <location>
        <begin position="2029"/>
        <end position="2044"/>
    </location>
</feature>
<feature type="compositionally biased region" description="Low complexity" evidence="2">
    <location>
        <begin position="2202"/>
        <end position="2212"/>
    </location>
</feature>
<feature type="compositionally biased region" description="Low complexity" evidence="2">
    <location>
        <begin position="1454"/>
        <end position="1465"/>
    </location>
</feature>
<evidence type="ECO:0000256" key="2">
    <source>
        <dbReference type="SAM" id="MobiDB-lite"/>
    </source>
</evidence>
<dbReference type="EMBL" id="BRXX01000235">
    <property type="protein sequence ID" value="GMH99445.1"/>
    <property type="molecule type" value="Genomic_DNA"/>
</dbReference>
<feature type="region of interest" description="Disordered" evidence="2">
    <location>
        <begin position="2027"/>
        <end position="2065"/>
    </location>
</feature>
<dbReference type="InterPro" id="IPR057466">
    <property type="entry name" value="CFAP46_TPR"/>
</dbReference>
<feature type="compositionally biased region" description="Polar residues" evidence="2">
    <location>
        <begin position="1414"/>
        <end position="1443"/>
    </location>
</feature>
<dbReference type="Pfam" id="PF25439">
    <property type="entry name" value="TPR_CFAP46_N"/>
    <property type="match status" value="1"/>
</dbReference>
<feature type="region of interest" description="Disordered" evidence="2">
    <location>
        <begin position="433"/>
        <end position="452"/>
    </location>
</feature>
<dbReference type="GO" id="GO:0060294">
    <property type="term" value="P:cilium movement involved in cell motility"/>
    <property type="evidence" value="ECO:0007669"/>
    <property type="project" value="InterPro"/>
</dbReference>
<dbReference type="PANTHER" id="PTHR15977">
    <property type="entry name" value="CILIA- AND FLAGELLA-ASSOCIATED PROTEIN 46"/>
    <property type="match status" value="1"/>
</dbReference>
<proteinExistence type="predicted"/>
<feature type="region of interest" description="Disordered" evidence="2">
    <location>
        <begin position="282"/>
        <end position="317"/>
    </location>
</feature>
<feature type="compositionally biased region" description="Low complexity" evidence="2">
    <location>
        <begin position="1475"/>
        <end position="1501"/>
    </location>
</feature>
<feature type="region of interest" description="Disordered" evidence="2">
    <location>
        <begin position="2202"/>
        <end position="2250"/>
    </location>
</feature>
<evidence type="ECO:0000256" key="1">
    <source>
        <dbReference type="SAM" id="Coils"/>
    </source>
</evidence>
<feature type="compositionally biased region" description="Acidic residues" evidence="2">
    <location>
        <begin position="2045"/>
        <end position="2056"/>
    </location>
</feature>
<evidence type="ECO:0000313" key="4">
    <source>
        <dbReference type="Proteomes" id="UP001165160"/>
    </source>
</evidence>
<comment type="caution">
    <text evidence="3">The sequence shown here is derived from an EMBL/GenBank/DDBJ whole genome shotgun (WGS) entry which is preliminary data.</text>
</comment>
<feature type="region of interest" description="Disordered" evidence="2">
    <location>
        <begin position="1402"/>
        <end position="1505"/>
    </location>
</feature>
<dbReference type="GO" id="GO:0035082">
    <property type="term" value="P:axoneme assembly"/>
    <property type="evidence" value="ECO:0007669"/>
    <property type="project" value="InterPro"/>
</dbReference>
<accession>A0A9W7C7G7</accession>
<reference evidence="4" key="1">
    <citation type="journal article" date="2023" name="Commun. Biol.">
        <title>Genome analysis of Parmales, the sister group of diatoms, reveals the evolutionary specialization of diatoms from phago-mixotrophs to photoautotrophs.</title>
        <authorList>
            <person name="Ban H."/>
            <person name="Sato S."/>
            <person name="Yoshikawa S."/>
            <person name="Yamada K."/>
            <person name="Nakamura Y."/>
            <person name="Ichinomiya M."/>
            <person name="Sato N."/>
            <person name="Blanc-Mathieu R."/>
            <person name="Endo H."/>
            <person name="Kuwata A."/>
            <person name="Ogata H."/>
        </authorList>
    </citation>
    <scope>NUCLEOTIDE SEQUENCE [LARGE SCALE GENOMIC DNA]</scope>
    <source>
        <strain evidence="4">NIES 3699</strain>
    </source>
</reference>
<dbReference type="PANTHER" id="PTHR15977:SF15">
    <property type="entry name" value="CILIA- AND FLAGELLA-ASSOCIATED PROTEIN 46"/>
    <property type="match status" value="1"/>
</dbReference>
<keyword evidence="1" id="KW-0175">Coiled coil</keyword>
<keyword evidence="4" id="KW-1185">Reference proteome</keyword>
<name>A0A9W7C7G7_9STRA</name>
<sequence length="2836" mass="308235">MERQIRLAFKRATDTAVQATREAEPSKRDEATAHSKTLLAKAIKMLQTARIQQSTPTPGLPSTAPELLVIGAETALTCNEHKSAQQLAEEFFMQVNNTPDQFTCRALFIRAKTEAFLPPTVPPPISAAKPADTSLPTVNGAEALRRTLRAVGFILEAIEIAKSNPAYNFVIYNASVHYWNVARPAMRKGSFKYLSKSLEAIFDALAEVNDEDLRWRIQIGCALVNALDEAGEFSAAAQRITATIEIAREFLSKADSDVSSSLEDFNAKEAETKRVMKLLRSAQGEEDEDDEEEEEKKSNAASPRGGDVEEEQEEPLSFEELSELLHEAERSQAASQATLKDKQAFQAGVLQLCQKVSLLRLHIGRNASVNGDCKKLLDEGEKDEQMYAIRHRVSPMVALQKLKSGILEGKDDNDKLNNAANALSGIISEICPDVPDAPDGEDPPPPPAPPADSLEIIVDVGRVASHLNLTAIANKALALCKNGKAMGKPAYRVKLDYLSCETLATELDGKSSITDDVAGASNAANNKKSLGSKKALPPSKLDARHVDALRLSRRVEALKLLDRTIMSARRLGDPDLMQEGAVIAWNLGLPLLQPHLRKHVHRVFTLAAQVLGEINSPLTELRALLHLEVAKCELASDFLAKASQHVMDSIKQDYGVVDTERVVEEEMTVNEPPLFPTPPVPTAEEAAIADAKNGVLRPLDRYTYPLHRKLELRTSIYSEPDNAEERALLQLEQAKEVSDVGLRMTLLQKSALLLESDDEGKNVTLETITTPDDPMAVGDGEPMKAPSMKVKSQSTLWSEIATMAWSLRAPDLVLRASLPILSYIWSTSKNREYVVIQVKTQFTLAESLVETLKCMAVPPIEGGENALSKRPDPRALGIPCERDSILAPPVAFADKVDDLKAKVIASISCGITRAVKLGPSAAYLVESGAVLLWNYHIHIFRANAYGNIMPELITALKVASEALVTLESKDTALQASLAEALALSSEVSGDLNAAENYCIATIPKGRSMQVKRLVEILARVRYSRGSKDYAPPVDAKAGGKPNVLFNVSALCVAITKAAEKGEASLAERTGLLDQAIKELTPFKDARLEEEPGDTTREDDEERLEFESEVWVRIANESLSQGLLRQAQQCCGFAVSQLPSQPELRKRIPTNVWRWFSVAECVWGRAIAGMVNEEGQDRTLQDELRRAALKRLVTACRHGSRARKANLVQHAAEHLWNIALPLTTSPISRKQIFPFVKHCLSEMEHAGVKADPQFTIDMFILLFECYADVEDWSGGLQAVNSAFLQVPVEMQRPLWQRRIVFMSKLGKGVLDGMQKMKESDPVLQSKVWAILARAASSTKQQMEAYVMAVESLKGRFERLEYCVEMAEWMIQSGLSKQDSNDVLQGAFEAFMQVEKGAYPEMLEDDEGVNSDDDMTTQNGDDLDGSQHTSASRNLTRQGSRQSLGSAGIGGPPQSATTVGTRVGTAAPPSSSQTTLRRSNSRASARSVRSQSSHHSAATSASGVGVGAKTDNLPNALNISHMTLLVRTLCMLSSGSDDAKSKVDMALSASHYAERCLLSLVDCANCGAAFEAFEAMTDEEKVEAGGLEKFTSAYEKPYGVPNRMEDWVGFELESKQFLHHASHCPSTLKEMTISNSTVSKPPLLLSSAQSLATTLKEEGLTLQALPLLTLAEAVSRLGLTIANPSLVSLTAARTAVALMNLGRPEDAFRKLATGGPYGLDNSVSKKYKEDVEQIEIQKYGHSLSGGAEIVMKGMVYFEDLDGKREDARIVKVKRVEIRDVWAALAEEMIVLEQPAAAKQYLDESLRHAAAFEDYACRSRCLLTLAKVAMLNGDSALCVEMCKMARFGVRKVGGADGRLWCDATMLMSSALLAPPMHKMGEAKKILASAYDIFERRCKTVPEIMRVAEEDAEFKAKNSEIDLDVLQCHAKITMQYANLLFTEALASRASGGQWYDTWKEALEIVNKSKRAIAGASGREPRPMYILVDLLEFEATWFLKLRPSDKLSDDLNEAISFISQAVSISMRIHREAVPPESSEEQQQQIVAAAEGEESEGQEEAEVALSPPPPSAVTLPTARRAAGLQIKLARLHIKLARLNGEHVSRLEAEEAYAKEVTNPVEKYLDATAPVNVTEGDVKVKNLQIALFAATAARRLAKRSPGLAARSNAMVGECLCLISGHKGDLDSAWSIEASIGASATEMDEKLLTPSPSAASLASAAGGGGGGKGKDKDKGKKKGKKGAEVEEEKTEGSGMDVDKLNEELEIDESGDLRAQSLELLTKSGDSLCWIGRFEEACYAHLAACEASGSALDDGKPLDAFRSLVKAQASCSSAWMEGLRAKSTETEPSSRERIFSRRISRCENDRGESGLFAEDRCFEALAGGNQGAGGHKFPPAKAGVEYLTADCEAYSRTMGLNGSGDLYVDDLLSSMPSNLRLVVLQLNADGTSVYCGVGGKNNMPSVAKLVLDKNGATELDELVKKMKSVEGSSFAKFMIGYADESGEDGDWEEEKKDLSDDGVKEGIVLSDDGEDDLKDCVGGMEGLLGEILSRPQIAAALDEAKQEKAGVVLLADPRLQMLPLEGLQALQGMSCVSRDFSARMFLSRMASVVKTGATTMKGLGYVVDPRLEDTGSANANKPRMTCNEVCEEVCGKSGPAGASSGIRGDEKIASDGEWQDMLVGKTKEAESEARAFMYYGPGRALARFSPARLSGMSARGLNLMCLFDRSENDASYRRQSKLDNQKRPDQLSLEGPIESAALFSLSGANCLVVNRWATSFHCNARLVKEVLGGLAEGSTVGAAVGKFRESIKEEEVENAEEEEKKSRGLKMRVKYNTVVFGLPFVSVSK</sequence>
<feature type="compositionally biased region" description="Acidic residues" evidence="2">
    <location>
        <begin position="308"/>
        <end position="317"/>
    </location>
</feature>
<dbReference type="Proteomes" id="UP001165160">
    <property type="component" value="Unassembled WGS sequence"/>
</dbReference>
<protein>
    <submittedName>
        <fullName evidence="3">Uncharacterized protein</fullName>
    </submittedName>
</protein>
<feature type="compositionally biased region" description="Acidic residues" evidence="2">
    <location>
        <begin position="284"/>
        <end position="294"/>
    </location>
</feature>
<feature type="coiled-coil region" evidence="1">
    <location>
        <begin position="2791"/>
        <end position="2819"/>
    </location>
</feature>
<evidence type="ECO:0000313" key="3">
    <source>
        <dbReference type="EMBL" id="GMH99445.1"/>
    </source>
</evidence>
<dbReference type="InterPro" id="IPR039586">
    <property type="entry name" value="CFAP46"/>
</dbReference>
<gene>
    <name evidence="3" type="ORF">TrVE_jg3850</name>
</gene>
<feature type="compositionally biased region" description="Acidic residues" evidence="2">
    <location>
        <begin position="1402"/>
        <end position="1413"/>
    </location>
</feature>